<dbReference type="Proteomes" id="UP001236415">
    <property type="component" value="Chromosome"/>
</dbReference>
<accession>A0ABY8X6P1</accession>
<dbReference type="EMBL" id="CP127162">
    <property type="protein sequence ID" value="WIV19644.1"/>
    <property type="molecule type" value="Genomic_DNA"/>
</dbReference>
<evidence type="ECO:0000313" key="3">
    <source>
        <dbReference type="Proteomes" id="UP001236415"/>
    </source>
</evidence>
<protein>
    <submittedName>
        <fullName evidence="2">Uncharacterized protein</fullName>
    </submittedName>
</protein>
<dbReference type="RefSeq" id="WP_285745893.1">
    <property type="nucleotide sequence ID" value="NZ_CP127162.1"/>
</dbReference>
<evidence type="ECO:0000313" key="2">
    <source>
        <dbReference type="EMBL" id="WIV19644.1"/>
    </source>
</evidence>
<reference evidence="2 3" key="1">
    <citation type="submission" date="2023-06" db="EMBL/GenBank/DDBJ databases">
        <title>Paenibacillus polygonum sp. nov., an endophytic bacterium, isolated from Polygonum lapathifolium L. in Nanji Wetland National Nature Reserve, South of Poyang Lake, Jiangxi Province, China.</title>
        <authorList>
            <person name="Yu Z."/>
        </authorList>
    </citation>
    <scope>NUCLEOTIDE SEQUENCE [LARGE SCALE GENOMIC DNA]</scope>
    <source>
        <strain evidence="2 3">C31</strain>
    </source>
</reference>
<keyword evidence="1" id="KW-0732">Signal</keyword>
<proteinExistence type="predicted"/>
<keyword evidence="3" id="KW-1185">Reference proteome</keyword>
<feature type="chain" id="PRO_5046527054" evidence="1">
    <location>
        <begin position="30"/>
        <end position="149"/>
    </location>
</feature>
<feature type="signal peptide" evidence="1">
    <location>
        <begin position="1"/>
        <end position="29"/>
    </location>
</feature>
<gene>
    <name evidence="2" type="ORF">QPK24_02545</name>
</gene>
<sequence>MKQMNHVTKIVMAFTLASVTVLSVIPVFASNETVTRSQDIQTLDVDYEYKNESFLGTTYKNNFYIEPYYGWAKIWIHNTSSDTVTVRVTQNTLTGKEKMFFTLAPGEQLAKKGIKPWSTGTHWISIAAKNGKPLSGLLTVKLAKTKDLL</sequence>
<evidence type="ECO:0000256" key="1">
    <source>
        <dbReference type="SAM" id="SignalP"/>
    </source>
</evidence>
<organism evidence="2 3">
    <name type="scientific">Paenibacillus polygoni</name>
    <dbReference type="NCBI Taxonomy" id="3050112"/>
    <lineage>
        <taxon>Bacteria</taxon>
        <taxon>Bacillati</taxon>
        <taxon>Bacillota</taxon>
        <taxon>Bacilli</taxon>
        <taxon>Bacillales</taxon>
        <taxon>Paenibacillaceae</taxon>
        <taxon>Paenibacillus</taxon>
    </lineage>
</organism>
<name>A0ABY8X6P1_9BACL</name>